<evidence type="ECO:0000259" key="6">
    <source>
        <dbReference type="PROSITE" id="PS51898"/>
    </source>
</evidence>
<evidence type="ECO:0000256" key="4">
    <source>
        <dbReference type="ARBA" id="ARBA00023172"/>
    </source>
</evidence>
<keyword evidence="4" id="KW-0233">DNA recombination</keyword>
<dbReference type="InterPro" id="IPR050808">
    <property type="entry name" value="Phage_Integrase"/>
</dbReference>
<dbReference type="InterPro" id="IPR010998">
    <property type="entry name" value="Integrase_recombinase_N"/>
</dbReference>
<feature type="domain" description="Tyr recombinase" evidence="6">
    <location>
        <begin position="207"/>
        <end position="384"/>
    </location>
</feature>
<feature type="domain" description="Core-binding (CB)" evidence="7">
    <location>
        <begin position="95"/>
        <end position="175"/>
    </location>
</feature>
<evidence type="ECO:0000256" key="1">
    <source>
        <dbReference type="ARBA" id="ARBA00008857"/>
    </source>
</evidence>
<gene>
    <name evidence="8" type="ORF">BB934_00085</name>
</gene>
<dbReference type="Pfam" id="PF22022">
    <property type="entry name" value="Phage_int_M"/>
    <property type="match status" value="1"/>
</dbReference>
<reference evidence="8" key="1">
    <citation type="submission" date="2016-07" db="EMBL/GenBank/DDBJ databases">
        <title>Microvirga ossetica sp. nov. a new species of rhizobia isolated from root nodules of the legume species Vicia alpestris Steven originated from North Ossetia region in the Caucasus.</title>
        <authorList>
            <person name="Safronova V.I."/>
            <person name="Kuznetsova I.G."/>
            <person name="Sazanova A.L."/>
            <person name="Belimov A."/>
            <person name="Andronov E."/>
            <person name="Osledkin Y.S."/>
            <person name="Onishchuk O.P."/>
            <person name="Kurchak O.N."/>
            <person name="Shaposhnikov A.I."/>
            <person name="Willems A."/>
            <person name="Tikhonovich I.A."/>
        </authorList>
    </citation>
    <scope>NUCLEOTIDE SEQUENCE [LARGE SCALE GENOMIC DNA]</scope>
    <source>
        <strain evidence="8">V5/3M</strain>
    </source>
</reference>
<dbReference type="Gene3D" id="1.10.443.10">
    <property type="entry name" value="Intergrase catalytic core"/>
    <property type="match status" value="1"/>
</dbReference>
<dbReference type="InterPro" id="IPR002104">
    <property type="entry name" value="Integrase_catalytic"/>
</dbReference>
<dbReference type="Gene3D" id="1.10.150.130">
    <property type="match status" value="1"/>
</dbReference>
<dbReference type="SUPFAM" id="SSF56349">
    <property type="entry name" value="DNA breaking-rejoining enzymes"/>
    <property type="match status" value="1"/>
</dbReference>
<dbReference type="PANTHER" id="PTHR30629:SF2">
    <property type="entry name" value="PROPHAGE INTEGRASE INTS-RELATED"/>
    <property type="match status" value="1"/>
</dbReference>
<dbReference type="InterPro" id="IPR038488">
    <property type="entry name" value="Integrase_DNA-bd_sf"/>
</dbReference>
<keyword evidence="3 5" id="KW-0238">DNA-binding</keyword>
<dbReference type="InterPro" id="IPR011010">
    <property type="entry name" value="DNA_brk_join_enz"/>
</dbReference>
<dbReference type="InterPro" id="IPR053876">
    <property type="entry name" value="Phage_int_M"/>
</dbReference>
<dbReference type="GO" id="GO:0003677">
    <property type="term" value="F:DNA binding"/>
    <property type="evidence" value="ECO:0007669"/>
    <property type="project" value="UniProtKB-UniRule"/>
</dbReference>
<dbReference type="Gene3D" id="3.30.160.390">
    <property type="entry name" value="Integrase, DNA-binding domain"/>
    <property type="match status" value="1"/>
</dbReference>
<proteinExistence type="inferred from homology"/>
<sequence length="410" mass="45238">MATRTLHRLSARGLQGLSKGKHSDGGNLFLRVDASGARRWSFIYALSGKERELGLGSLRDVSLAKARERAAEMRSLLTEGRDPAVVRAAETPATPSFGAFADSLLQDIEGQWRNEKHRSQWRMTLTKYAAPLRDKPVDAITTKDVLSALRPLWGTKPETGNRLRGRIERVLAAARARGHIAGPWSNPAAWRGHLDQLLPARRTLSRGHHKAMPYAAVPDFMALLAEQDGIGAKALAFTIQTAARTGEVIGMRWSEVDLEARVWTVPAARMKTAKAHRVPLSEPALEILKRIAQLRDQDEDGDSFVFPGAKLGKPLSNMALGMCLRRLEIDATVHGFRSSFRVWAAEATSYPHDVCELALAHTVGDRVVAAYKRTDLLEQRRGLMDAWCRFIQARTGIVSLARIDRAAPAA</sequence>
<evidence type="ECO:0000259" key="7">
    <source>
        <dbReference type="PROSITE" id="PS51900"/>
    </source>
</evidence>
<accession>A0A1B2EA14</accession>
<name>A0A1B2EA14_9HYPH</name>
<evidence type="ECO:0000313" key="8">
    <source>
        <dbReference type="EMBL" id="ANY76814.1"/>
    </source>
</evidence>
<dbReference type="Pfam" id="PF13356">
    <property type="entry name" value="Arm-DNA-bind_3"/>
    <property type="match status" value="1"/>
</dbReference>
<dbReference type="GO" id="GO:0006310">
    <property type="term" value="P:DNA recombination"/>
    <property type="evidence" value="ECO:0007669"/>
    <property type="project" value="UniProtKB-KW"/>
</dbReference>
<dbReference type="PROSITE" id="PS51898">
    <property type="entry name" value="TYR_RECOMBINASE"/>
    <property type="match status" value="1"/>
</dbReference>
<dbReference type="CDD" id="cd00801">
    <property type="entry name" value="INT_P4_C"/>
    <property type="match status" value="1"/>
</dbReference>
<dbReference type="AlphaFoldDB" id="A0A1B2EA14"/>
<dbReference type="InterPro" id="IPR044068">
    <property type="entry name" value="CB"/>
</dbReference>
<protein>
    <submittedName>
        <fullName evidence="8">Integrase</fullName>
    </submittedName>
</protein>
<dbReference type="PROSITE" id="PS51900">
    <property type="entry name" value="CB"/>
    <property type="match status" value="1"/>
</dbReference>
<evidence type="ECO:0000256" key="5">
    <source>
        <dbReference type="PROSITE-ProRule" id="PRU01248"/>
    </source>
</evidence>
<dbReference type="OrthoDB" id="9795573at2"/>
<dbReference type="RefSeq" id="WP_099507745.1">
    <property type="nucleotide sequence ID" value="NZ_CP016616.1"/>
</dbReference>
<dbReference type="InterPro" id="IPR025166">
    <property type="entry name" value="Integrase_DNA_bind_dom"/>
</dbReference>
<comment type="similarity">
    <text evidence="1">Belongs to the 'phage' integrase family.</text>
</comment>
<evidence type="ECO:0000256" key="3">
    <source>
        <dbReference type="ARBA" id="ARBA00023125"/>
    </source>
</evidence>
<dbReference type="EMBL" id="CP016616">
    <property type="protein sequence ID" value="ANY76814.1"/>
    <property type="molecule type" value="Genomic_DNA"/>
</dbReference>
<keyword evidence="2" id="KW-0229">DNA integration</keyword>
<dbReference type="PANTHER" id="PTHR30629">
    <property type="entry name" value="PROPHAGE INTEGRASE"/>
    <property type="match status" value="1"/>
</dbReference>
<dbReference type="InterPro" id="IPR013762">
    <property type="entry name" value="Integrase-like_cat_sf"/>
</dbReference>
<organism evidence="8">
    <name type="scientific">Microvirga ossetica</name>
    <dbReference type="NCBI Taxonomy" id="1882682"/>
    <lineage>
        <taxon>Bacteria</taxon>
        <taxon>Pseudomonadati</taxon>
        <taxon>Pseudomonadota</taxon>
        <taxon>Alphaproteobacteria</taxon>
        <taxon>Hyphomicrobiales</taxon>
        <taxon>Methylobacteriaceae</taxon>
        <taxon>Microvirga</taxon>
    </lineage>
</organism>
<dbReference type="GO" id="GO:0015074">
    <property type="term" value="P:DNA integration"/>
    <property type="evidence" value="ECO:0007669"/>
    <property type="project" value="UniProtKB-KW"/>
</dbReference>
<evidence type="ECO:0000256" key="2">
    <source>
        <dbReference type="ARBA" id="ARBA00022908"/>
    </source>
</evidence>
<dbReference type="Pfam" id="PF00589">
    <property type="entry name" value="Phage_integrase"/>
    <property type="match status" value="1"/>
</dbReference>
<dbReference type="KEGG" id="moc:BB934_00085"/>